<sequence>MKKIEALIRPQKLGEVKEALNKLGISGMTVTEVVGCGRQKGQKEIYRGIEYEINLLPKVKIEIVTVDEKVEEIIKIISESARTGAIGDGKIFISDVLDAVRIRTGERGTAAITSPKEGER</sequence>
<evidence type="ECO:0000256" key="2">
    <source>
        <dbReference type="RuleBase" id="RU003936"/>
    </source>
</evidence>
<feature type="modified residue" description="O-UMP-tyrosine" evidence="1">
    <location>
        <position position="51"/>
    </location>
</feature>
<gene>
    <name evidence="3" type="ORF">ciss_11440</name>
</gene>
<dbReference type="Pfam" id="PF00543">
    <property type="entry name" value="P-II"/>
    <property type="match status" value="1"/>
</dbReference>
<evidence type="ECO:0000256" key="1">
    <source>
        <dbReference type="PIRSR" id="PIRSR602187-50"/>
    </source>
</evidence>
<dbReference type="EMBL" id="BDJL01000035">
    <property type="protein sequence ID" value="GAV25211.1"/>
    <property type="molecule type" value="Genomic_DNA"/>
</dbReference>
<dbReference type="GO" id="GO:0006808">
    <property type="term" value="P:regulation of nitrogen utilization"/>
    <property type="evidence" value="ECO:0007669"/>
    <property type="project" value="InterPro"/>
</dbReference>
<dbReference type="AlphaFoldDB" id="A0A1L8D286"/>
<keyword evidence="4" id="KW-1185">Reference proteome</keyword>
<dbReference type="PROSITE" id="PS51343">
    <property type="entry name" value="PII_GLNB_DOM"/>
    <property type="match status" value="1"/>
</dbReference>
<dbReference type="InterPro" id="IPR011322">
    <property type="entry name" value="N-reg_PII-like_a/b"/>
</dbReference>
<dbReference type="PRINTS" id="PR00340">
    <property type="entry name" value="PIIGLNB"/>
</dbReference>
<dbReference type="Gene3D" id="3.30.70.120">
    <property type="match status" value="1"/>
</dbReference>
<dbReference type="InterPro" id="IPR017918">
    <property type="entry name" value="N-reg_PII_CS"/>
</dbReference>
<dbReference type="GO" id="GO:0005524">
    <property type="term" value="F:ATP binding"/>
    <property type="evidence" value="ECO:0007669"/>
    <property type="project" value="TreeGrafter"/>
</dbReference>
<dbReference type="SMART" id="SM00938">
    <property type="entry name" value="P-II"/>
    <property type="match status" value="1"/>
</dbReference>
<comment type="similarity">
    <text evidence="2">Belongs to the P(II) protein family.</text>
</comment>
<dbReference type="GO" id="GO:0005829">
    <property type="term" value="C:cytosol"/>
    <property type="evidence" value="ECO:0007669"/>
    <property type="project" value="TreeGrafter"/>
</dbReference>
<organism evidence="3 4">
    <name type="scientific">Carboxydothermus islandicus</name>
    <dbReference type="NCBI Taxonomy" id="661089"/>
    <lineage>
        <taxon>Bacteria</taxon>
        <taxon>Bacillati</taxon>
        <taxon>Bacillota</taxon>
        <taxon>Clostridia</taxon>
        <taxon>Thermoanaerobacterales</taxon>
        <taxon>Thermoanaerobacteraceae</taxon>
        <taxon>Carboxydothermus</taxon>
    </lineage>
</organism>
<dbReference type="RefSeq" id="WP_075865374.1">
    <property type="nucleotide sequence ID" value="NZ_BDJL01000035.1"/>
</dbReference>
<accession>A0A1L8D286</accession>
<dbReference type="GO" id="GO:0030234">
    <property type="term" value="F:enzyme regulator activity"/>
    <property type="evidence" value="ECO:0007669"/>
    <property type="project" value="InterPro"/>
</dbReference>
<dbReference type="PROSITE" id="PS00638">
    <property type="entry name" value="PII_GLNB_CTER"/>
    <property type="match status" value="1"/>
</dbReference>
<dbReference type="InterPro" id="IPR002187">
    <property type="entry name" value="N-reg_PII"/>
</dbReference>
<dbReference type="OrthoDB" id="9802729at2"/>
<dbReference type="STRING" id="661089.ciss_11440"/>
<dbReference type="InterPro" id="IPR015867">
    <property type="entry name" value="N-reg_PII/ATP_PRibTrfase_C"/>
</dbReference>
<evidence type="ECO:0000313" key="3">
    <source>
        <dbReference type="EMBL" id="GAV25211.1"/>
    </source>
</evidence>
<dbReference type="SUPFAM" id="SSF54913">
    <property type="entry name" value="GlnB-like"/>
    <property type="match status" value="1"/>
</dbReference>
<proteinExistence type="inferred from homology"/>
<reference evidence="4" key="1">
    <citation type="submission" date="2016-12" db="EMBL/GenBank/DDBJ databases">
        <title>Draft Genome Sequences od Carboxydothermus pertinax and islandicus, Hydrogenogenic Carboxydotrophic Bacteria.</title>
        <authorList>
            <person name="Fukuyama Y."/>
            <person name="Ohmae K."/>
            <person name="Yoneda Y."/>
            <person name="Yoshida T."/>
            <person name="Sako Y."/>
        </authorList>
    </citation>
    <scope>NUCLEOTIDE SEQUENCE [LARGE SCALE GENOMIC DNA]</scope>
    <source>
        <strain evidence="4">SET</strain>
    </source>
</reference>
<keyword evidence="1" id="KW-0597">Phosphoprotein</keyword>
<name>A0A1L8D286_9THEO</name>
<comment type="caution">
    <text evidence="3">The sequence shown here is derived from an EMBL/GenBank/DDBJ whole genome shotgun (WGS) entry which is preliminary data.</text>
</comment>
<dbReference type="Proteomes" id="UP000187338">
    <property type="component" value="Unassembled WGS sequence"/>
</dbReference>
<dbReference type="PANTHER" id="PTHR30115:SF11">
    <property type="entry name" value="NITROGEN REGULATORY PROTEIN P-II HOMOLOG"/>
    <property type="match status" value="1"/>
</dbReference>
<dbReference type="PANTHER" id="PTHR30115">
    <property type="entry name" value="NITROGEN REGULATORY PROTEIN P-II"/>
    <property type="match status" value="1"/>
</dbReference>
<protein>
    <submittedName>
        <fullName evidence="3">Nitrogen regulatory protein P-II</fullName>
    </submittedName>
</protein>
<evidence type="ECO:0000313" key="4">
    <source>
        <dbReference type="Proteomes" id="UP000187338"/>
    </source>
</evidence>